<dbReference type="AlphaFoldDB" id="A0A5P1FK07"/>
<keyword evidence="3" id="KW-1185">Reference proteome</keyword>
<feature type="compositionally biased region" description="Basic and acidic residues" evidence="1">
    <location>
        <begin position="119"/>
        <end position="131"/>
    </location>
</feature>
<organism evidence="2 3">
    <name type="scientific">Asparagus officinalis</name>
    <name type="common">Garden asparagus</name>
    <dbReference type="NCBI Taxonomy" id="4686"/>
    <lineage>
        <taxon>Eukaryota</taxon>
        <taxon>Viridiplantae</taxon>
        <taxon>Streptophyta</taxon>
        <taxon>Embryophyta</taxon>
        <taxon>Tracheophyta</taxon>
        <taxon>Spermatophyta</taxon>
        <taxon>Magnoliopsida</taxon>
        <taxon>Liliopsida</taxon>
        <taxon>Asparagales</taxon>
        <taxon>Asparagaceae</taxon>
        <taxon>Asparagoideae</taxon>
        <taxon>Asparagus</taxon>
    </lineage>
</organism>
<evidence type="ECO:0000313" key="2">
    <source>
        <dbReference type="EMBL" id="ONK78053.1"/>
    </source>
</evidence>
<feature type="compositionally biased region" description="Basic residues" evidence="1">
    <location>
        <begin position="107"/>
        <end position="118"/>
    </location>
</feature>
<accession>A0A5P1FK07</accession>
<dbReference type="Gramene" id="ONK78053">
    <property type="protein sequence ID" value="ONK78053"/>
    <property type="gene ID" value="A4U43_C02F13740"/>
</dbReference>
<sequence>MPRQNPAIKEFIAGASKIRKRVSSSSSASSSLLQNNRFKRAIIIGKRGGSTTPAPNWRMNPKSPSASSKISDPSRQQGPVSARKLANALWELNMIPSPEFSENFSARRSKKVSKPRPHRLSDPLHSPDSERSGPLTIMPIVSQRIRSKERNDRALDLLSSSSLMEALDYFVGNSQI</sequence>
<name>A0A5P1FK07_ASPOF</name>
<proteinExistence type="predicted"/>
<feature type="compositionally biased region" description="Low complexity" evidence="1">
    <location>
        <begin position="61"/>
        <end position="74"/>
    </location>
</feature>
<protein>
    <submittedName>
        <fullName evidence="2">Uncharacterized protein</fullName>
    </submittedName>
</protein>
<evidence type="ECO:0000256" key="1">
    <source>
        <dbReference type="SAM" id="MobiDB-lite"/>
    </source>
</evidence>
<dbReference type="OMA" id="WELNMIP"/>
<gene>
    <name evidence="2" type="ORF">A4U43_C02F13740</name>
</gene>
<dbReference type="Proteomes" id="UP000243459">
    <property type="component" value="Chromosome 2"/>
</dbReference>
<feature type="region of interest" description="Disordered" evidence="1">
    <location>
        <begin position="43"/>
        <end position="82"/>
    </location>
</feature>
<feature type="region of interest" description="Disordered" evidence="1">
    <location>
        <begin position="101"/>
        <end position="136"/>
    </location>
</feature>
<reference evidence="3" key="1">
    <citation type="journal article" date="2017" name="Nat. Commun.">
        <title>The asparagus genome sheds light on the origin and evolution of a young Y chromosome.</title>
        <authorList>
            <person name="Harkess A."/>
            <person name="Zhou J."/>
            <person name="Xu C."/>
            <person name="Bowers J.E."/>
            <person name="Van der Hulst R."/>
            <person name="Ayyampalayam S."/>
            <person name="Mercati F."/>
            <person name="Riccardi P."/>
            <person name="McKain M.R."/>
            <person name="Kakrana A."/>
            <person name="Tang H."/>
            <person name="Ray J."/>
            <person name="Groenendijk J."/>
            <person name="Arikit S."/>
            <person name="Mathioni S.M."/>
            <person name="Nakano M."/>
            <person name="Shan H."/>
            <person name="Telgmann-Rauber A."/>
            <person name="Kanno A."/>
            <person name="Yue Z."/>
            <person name="Chen H."/>
            <person name="Li W."/>
            <person name="Chen Y."/>
            <person name="Xu X."/>
            <person name="Zhang Y."/>
            <person name="Luo S."/>
            <person name="Chen H."/>
            <person name="Gao J."/>
            <person name="Mao Z."/>
            <person name="Pires J.C."/>
            <person name="Luo M."/>
            <person name="Kudrna D."/>
            <person name="Wing R.A."/>
            <person name="Meyers B.C."/>
            <person name="Yi K."/>
            <person name="Kong H."/>
            <person name="Lavrijsen P."/>
            <person name="Sunseri F."/>
            <person name="Falavigna A."/>
            <person name="Ye Y."/>
            <person name="Leebens-Mack J.H."/>
            <person name="Chen G."/>
        </authorList>
    </citation>
    <scope>NUCLEOTIDE SEQUENCE [LARGE SCALE GENOMIC DNA]</scope>
    <source>
        <strain evidence="3">cv. DH0086</strain>
    </source>
</reference>
<evidence type="ECO:0000313" key="3">
    <source>
        <dbReference type="Proteomes" id="UP000243459"/>
    </source>
</evidence>
<dbReference type="EMBL" id="CM007382">
    <property type="protein sequence ID" value="ONK78053.1"/>
    <property type="molecule type" value="Genomic_DNA"/>
</dbReference>